<dbReference type="Pfam" id="PF02962">
    <property type="entry name" value="CHMI"/>
    <property type="match status" value="1"/>
</dbReference>
<keyword evidence="2" id="KW-1185">Reference proteome</keyword>
<dbReference type="AlphaFoldDB" id="A0A7W5C043"/>
<dbReference type="InterPro" id="IPR004220">
    <property type="entry name" value="5-COMe_2-OHmuconate_Isoase"/>
</dbReference>
<evidence type="ECO:0000313" key="1">
    <source>
        <dbReference type="EMBL" id="MBB3141433.1"/>
    </source>
</evidence>
<comment type="caution">
    <text evidence="1">The sequence shown here is derived from an EMBL/GenBank/DDBJ whole genome shotgun (WGS) entry which is preliminary data.</text>
</comment>
<sequence>MPHLSIEYSPGLAERADIDAVCRAAYTAMKEAGIFPLAGIRVRAFAADHCIVADDLADNDFAALTLSVGAGRDKPALQAAGERIFAAVRDVLAEPLATPHFALSLEIRVIDPDLSWKDTPIHARLSSQNK</sequence>
<dbReference type="PANTHER" id="PTHR37950:SF1">
    <property type="entry name" value="4-HYDROXYPHENYLACETATE CATABOLISM PROTEIN"/>
    <property type="match status" value="1"/>
</dbReference>
<dbReference type="Proteomes" id="UP000525987">
    <property type="component" value="Unassembled WGS sequence"/>
</dbReference>
<dbReference type="RefSeq" id="WP_183387806.1">
    <property type="nucleotide sequence ID" value="NZ_JACHXM010000009.1"/>
</dbReference>
<dbReference type="Gene3D" id="3.30.429.10">
    <property type="entry name" value="Macrophage Migration Inhibitory Factor"/>
    <property type="match status" value="1"/>
</dbReference>
<gene>
    <name evidence="1" type="ORF">FHR96_002312</name>
</gene>
<dbReference type="EMBL" id="JACHXM010000009">
    <property type="protein sequence ID" value="MBB3141433.1"/>
    <property type="molecule type" value="Genomic_DNA"/>
</dbReference>
<name>A0A7W5C043_9GAMM</name>
<organism evidence="1 2">
    <name type="scientific">Halomonas organivorans</name>
    <dbReference type="NCBI Taxonomy" id="257772"/>
    <lineage>
        <taxon>Bacteria</taxon>
        <taxon>Pseudomonadati</taxon>
        <taxon>Pseudomonadota</taxon>
        <taxon>Gammaproteobacteria</taxon>
        <taxon>Oceanospirillales</taxon>
        <taxon>Halomonadaceae</taxon>
        <taxon>Halomonas</taxon>
    </lineage>
</organism>
<proteinExistence type="predicted"/>
<accession>A0A7W5C043</accession>
<protein>
    <submittedName>
        <fullName evidence="1">5-carboxymethyl-2-hydroxymuconate isomerase</fullName>
        <ecNumber evidence="1">5.3.3.10</ecNumber>
    </submittedName>
</protein>
<dbReference type="SUPFAM" id="SSF55331">
    <property type="entry name" value="Tautomerase/MIF"/>
    <property type="match status" value="1"/>
</dbReference>
<evidence type="ECO:0000313" key="2">
    <source>
        <dbReference type="Proteomes" id="UP000525987"/>
    </source>
</evidence>
<dbReference type="CDD" id="cd00580">
    <property type="entry name" value="CHMI"/>
    <property type="match status" value="1"/>
</dbReference>
<dbReference type="EC" id="5.3.3.10" evidence="1"/>
<keyword evidence="1" id="KW-0413">Isomerase</keyword>
<reference evidence="1 2" key="1">
    <citation type="submission" date="2020-08" db="EMBL/GenBank/DDBJ databases">
        <title>Genomic Encyclopedia of Type Strains, Phase III (KMG-III): the genomes of soil and plant-associated and newly described type strains.</title>
        <authorList>
            <person name="Whitman W."/>
        </authorList>
    </citation>
    <scope>NUCLEOTIDE SEQUENCE [LARGE SCALE GENOMIC DNA]</scope>
    <source>
        <strain evidence="1 2">CECT 5995</strain>
    </source>
</reference>
<dbReference type="PANTHER" id="PTHR37950">
    <property type="entry name" value="4-HYDROXYPHENYLACETATE CATABOLISM PROTEIN"/>
    <property type="match status" value="1"/>
</dbReference>
<dbReference type="InterPro" id="IPR014347">
    <property type="entry name" value="Tautomerase/MIF_sf"/>
</dbReference>
<dbReference type="GO" id="GO:0008704">
    <property type="term" value="F:5-carboxymethyl-2-hydroxymuconate delta-isomerase activity"/>
    <property type="evidence" value="ECO:0007669"/>
    <property type="project" value="UniProtKB-EC"/>
</dbReference>